<name>A0A2K8UEX3_9GAMM</name>
<reference evidence="1 2" key="1">
    <citation type="submission" date="2017-03" db="EMBL/GenBank/DDBJ databases">
        <title>Complete genome sequence of Candidatus 'Thiodictyon syntrophicum' sp. nov. strain Cad16T, a photolithoautotroph purple sulfur bacterium isolated from an alpine meromictic lake.</title>
        <authorList>
            <person name="Luedin S.M."/>
            <person name="Pothier J.F."/>
            <person name="Danza F."/>
            <person name="Storelli N."/>
            <person name="Wittwer M."/>
            <person name="Tonolla M."/>
        </authorList>
    </citation>
    <scope>NUCLEOTIDE SEQUENCE [LARGE SCALE GENOMIC DNA]</scope>
    <source>
        <strain evidence="1 2">Cad16T</strain>
    </source>
</reference>
<dbReference type="RefSeq" id="WP_100921800.1">
    <property type="nucleotide sequence ID" value="NZ_CP020370.1"/>
</dbReference>
<accession>A0A2K8UEX3</accession>
<evidence type="ECO:0000313" key="2">
    <source>
        <dbReference type="Proteomes" id="UP000232638"/>
    </source>
</evidence>
<gene>
    <name evidence="1" type="ORF">THSYN_26490</name>
</gene>
<protein>
    <submittedName>
        <fullName evidence="1">Uncharacterized protein</fullName>
    </submittedName>
</protein>
<keyword evidence="2" id="KW-1185">Reference proteome</keyword>
<dbReference type="Proteomes" id="UP000232638">
    <property type="component" value="Chromosome"/>
</dbReference>
<evidence type="ECO:0000313" key="1">
    <source>
        <dbReference type="EMBL" id="AUB84134.1"/>
    </source>
</evidence>
<dbReference type="EMBL" id="CP020370">
    <property type="protein sequence ID" value="AUB84134.1"/>
    <property type="molecule type" value="Genomic_DNA"/>
</dbReference>
<sequence>MQYANAFFMEPHMLKMVGTSGQVSLGKQYVGRYFEMQIQADGGILLKPVRVIPEADAWLYTPEMRERLAQAAAWMAEHPPRETDLEQLAARVEGGE</sequence>
<proteinExistence type="predicted"/>
<organism evidence="1 2">
    <name type="scientific">Candidatus Thiodictyon syntrophicum</name>
    <dbReference type="NCBI Taxonomy" id="1166950"/>
    <lineage>
        <taxon>Bacteria</taxon>
        <taxon>Pseudomonadati</taxon>
        <taxon>Pseudomonadota</taxon>
        <taxon>Gammaproteobacteria</taxon>
        <taxon>Chromatiales</taxon>
        <taxon>Chromatiaceae</taxon>
        <taxon>Thiodictyon</taxon>
    </lineage>
</organism>
<dbReference type="KEGG" id="tsy:THSYN_26490"/>
<dbReference type="AlphaFoldDB" id="A0A2K8UEX3"/>